<feature type="region of interest" description="Disordered" evidence="1">
    <location>
        <begin position="1"/>
        <end position="73"/>
    </location>
</feature>
<dbReference type="PaxDb" id="35128-Thaps23878"/>
<dbReference type="AlphaFoldDB" id="B8C7J4"/>
<keyword evidence="3" id="KW-1185">Reference proteome</keyword>
<dbReference type="RefSeq" id="XP_002292140.1">
    <property type="nucleotide sequence ID" value="XM_002292104.1"/>
</dbReference>
<dbReference type="GeneID" id="7452373"/>
<dbReference type="eggNOG" id="ENOG502SWNV">
    <property type="taxonomic scope" value="Eukaryota"/>
</dbReference>
<protein>
    <recommendedName>
        <fullName evidence="4">DOT1 domain-containing protein</fullName>
    </recommendedName>
</protein>
<feature type="compositionally biased region" description="Basic and acidic residues" evidence="1">
    <location>
        <begin position="372"/>
        <end position="383"/>
    </location>
</feature>
<dbReference type="InterPro" id="IPR029063">
    <property type="entry name" value="SAM-dependent_MTases_sf"/>
</dbReference>
<name>B8C7J4_THAPS</name>
<feature type="compositionally biased region" description="Basic and acidic residues" evidence="1">
    <location>
        <begin position="409"/>
        <end position="431"/>
    </location>
</feature>
<sequence length="763" mass="83401">MPTLTRISETTTPLPHTSPSVASASTGQDRAGHESSALSPPSPSPSMSVQREQQPPRQPEQQQPQAVQHELSHVAGCRIANDSHVDVVGSERSVPIGAQEAAVNNSSVSEKNIAACHRLSSSSSPNTSSSSTPIQTNTKDITCWRKGCPNNASPSSVRASKRLVCGIIGERTSQEQDEIDVRERNDVAYGGSEHGILGDRDEQNDLANTQNVSLVLSLKQKQPIQQRSSASQAGGEGTSESRTQSKQCPSVAATLSAAGNLQPLSSLSSLSLMRENEDMLAHSATLNNEGDVLSRSTKEEEDDGDSKLPSPTLDASPSSLKMEDAHATSNNSVVSSTSTFAVSNNSKASRKEERNEEDDVARAIQESLKQQQIDKARSNDRRIAAPHGVAARLPAHEVIDLLDSDGDENDVKRPTYKREDNDRKMPAVKTEETDDNVQQQSADREEDEWDRILRLSEESARAEEEARTARIARPNYHDEDLPTEFANRILSRGEFEEYVNEFVARQGGFDRIESGSMVRAGNGNSDFQAQRRGIGHNQDRAQYGRMEIGSCFRAFDVLQGDAPLFLNDDNDTTIPDARQIMAFVDIGHGIGVQVLQAGLVLDIPSRGVEIMPERHAIAEILFSGVAEYYSDPPNISRIDMRCSDFSAAVKPDAEGSRDEEMRRFLLCQDLSEEEQAGLVIFINNAEDVFGARSNDSANQVPLDAHLAELFGNMKVGGRMLTLTDLTSYLERDSWYRRDVFELGTRAVTLLGVLKSEMPVEGDG</sequence>
<feature type="region of interest" description="Disordered" evidence="1">
    <location>
        <begin position="174"/>
        <end position="203"/>
    </location>
</feature>
<feature type="compositionally biased region" description="Polar residues" evidence="1">
    <location>
        <begin position="1"/>
        <end position="28"/>
    </location>
</feature>
<dbReference type="KEGG" id="tps:THAPSDRAFT_23878"/>
<evidence type="ECO:0008006" key="4">
    <source>
        <dbReference type="Google" id="ProtNLM"/>
    </source>
</evidence>
<organism evidence="2 3">
    <name type="scientific">Thalassiosira pseudonana</name>
    <name type="common">Marine diatom</name>
    <name type="synonym">Cyclotella nana</name>
    <dbReference type="NCBI Taxonomy" id="35128"/>
    <lineage>
        <taxon>Eukaryota</taxon>
        <taxon>Sar</taxon>
        <taxon>Stramenopiles</taxon>
        <taxon>Ochrophyta</taxon>
        <taxon>Bacillariophyta</taxon>
        <taxon>Coscinodiscophyceae</taxon>
        <taxon>Thalassiosirophycidae</taxon>
        <taxon>Thalassiosirales</taxon>
        <taxon>Thalassiosiraceae</taxon>
        <taxon>Thalassiosira</taxon>
    </lineage>
</organism>
<dbReference type="Proteomes" id="UP000001449">
    <property type="component" value="Chromosome 8"/>
</dbReference>
<evidence type="ECO:0000256" key="1">
    <source>
        <dbReference type="SAM" id="MobiDB-lite"/>
    </source>
</evidence>
<feature type="region of interest" description="Disordered" evidence="1">
    <location>
        <begin position="218"/>
        <end position="251"/>
    </location>
</feature>
<proteinExistence type="predicted"/>
<feature type="compositionally biased region" description="Low complexity" evidence="1">
    <location>
        <begin position="327"/>
        <end position="346"/>
    </location>
</feature>
<evidence type="ECO:0000313" key="3">
    <source>
        <dbReference type="Proteomes" id="UP000001449"/>
    </source>
</evidence>
<dbReference type="Gene3D" id="3.40.50.150">
    <property type="entry name" value="Vaccinia Virus protein VP39"/>
    <property type="match status" value="1"/>
</dbReference>
<reference evidence="2 3" key="1">
    <citation type="journal article" date="2004" name="Science">
        <title>The genome of the diatom Thalassiosira pseudonana: ecology, evolution, and metabolism.</title>
        <authorList>
            <person name="Armbrust E.V."/>
            <person name="Berges J.A."/>
            <person name="Bowler C."/>
            <person name="Green B.R."/>
            <person name="Martinez D."/>
            <person name="Putnam N.H."/>
            <person name="Zhou S."/>
            <person name="Allen A.E."/>
            <person name="Apt K.E."/>
            <person name="Bechner M."/>
            <person name="Brzezinski M.A."/>
            <person name="Chaal B.K."/>
            <person name="Chiovitti A."/>
            <person name="Davis A.K."/>
            <person name="Demarest M.S."/>
            <person name="Detter J.C."/>
            <person name="Glavina T."/>
            <person name="Goodstein D."/>
            <person name="Hadi M.Z."/>
            <person name="Hellsten U."/>
            <person name="Hildebrand M."/>
            <person name="Jenkins B.D."/>
            <person name="Jurka J."/>
            <person name="Kapitonov V.V."/>
            <person name="Kroger N."/>
            <person name="Lau W.W."/>
            <person name="Lane T.W."/>
            <person name="Larimer F.W."/>
            <person name="Lippmeier J.C."/>
            <person name="Lucas S."/>
            <person name="Medina M."/>
            <person name="Montsant A."/>
            <person name="Obornik M."/>
            <person name="Parker M.S."/>
            <person name="Palenik B."/>
            <person name="Pazour G.J."/>
            <person name="Richardson P.M."/>
            <person name="Rynearson T.A."/>
            <person name="Saito M.A."/>
            <person name="Schwartz D.C."/>
            <person name="Thamatrakoln K."/>
            <person name="Valentin K."/>
            <person name="Vardi A."/>
            <person name="Wilkerson F.P."/>
            <person name="Rokhsar D.S."/>
        </authorList>
    </citation>
    <scope>NUCLEOTIDE SEQUENCE [LARGE SCALE GENOMIC DNA]</scope>
    <source>
        <strain evidence="2 3">CCMP1335</strain>
    </source>
</reference>
<reference evidence="2 3" key="2">
    <citation type="journal article" date="2008" name="Nature">
        <title>The Phaeodactylum genome reveals the evolutionary history of diatom genomes.</title>
        <authorList>
            <person name="Bowler C."/>
            <person name="Allen A.E."/>
            <person name="Badger J.H."/>
            <person name="Grimwood J."/>
            <person name="Jabbari K."/>
            <person name="Kuo A."/>
            <person name="Maheswari U."/>
            <person name="Martens C."/>
            <person name="Maumus F."/>
            <person name="Otillar R.P."/>
            <person name="Rayko E."/>
            <person name="Salamov A."/>
            <person name="Vandepoele K."/>
            <person name="Beszteri B."/>
            <person name="Gruber A."/>
            <person name="Heijde M."/>
            <person name="Katinka M."/>
            <person name="Mock T."/>
            <person name="Valentin K."/>
            <person name="Verret F."/>
            <person name="Berges J.A."/>
            <person name="Brownlee C."/>
            <person name="Cadoret J.P."/>
            <person name="Chiovitti A."/>
            <person name="Choi C.J."/>
            <person name="Coesel S."/>
            <person name="De Martino A."/>
            <person name="Detter J.C."/>
            <person name="Durkin C."/>
            <person name="Falciatore A."/>
            <person name="Fournet J."/>
            <person name="Haruta M."/>
            <person name="Huysman M.J."/>
            <person name="Jenkins B.D."/>
            <person name="Jiroutova K."/>
            <person name="Jorgensen R.E."/>
            <person name="Joubert Y."/>
            <person name="Kaplan A."/>
            <person name="Kroger N."/>
            <person name="Kroth P.G."/>
            <person name="La Roche J."/>
            <person name="Lindquist E."/>
            <person name="Lommer M."/>
            <person name="Martin-Jezequel V."/>
            <person name="Lopez P.J."/>
            <person name="Lucas S."/>
            <person name="Mangogna M."/>
            <person name="McGinnis K."/>
            <person name="Medlin L.K."/>
            <person name="Montsant A."/>
            <person name="Oudot-Le Secq M.P."/>
            <person name="Napoli C."/>
            <person name="Obornik M."/>
            <person name="Parker M.S."/>
            <person name="Petit J.L."/>
            <person name="Porcel B.M."/>
            <person name="Poulsen N."/>
            <person name="Robison M."/>
            <person name="Rychlewski L."/>
            <person name="Rynearson T.A."/>
            <person name="Schmutz J."/>
            <person name="Shapiro H."/>
            <person name="Siaut M."/>
            <person name="Stanley M."/>
            <person name="Sussman M.R."/>
            <person name="Taylor A.R."/>
            <person name="Vardi A."/>
            <person name="von Dassow P."/>
            <person name="Vyverman W."/>
            <person name="Willis A."/>
            <person name="Wyrwicz L.S."/>
            <person name="Rokhsar D.S."/>
            <person name="Weissenbach J."/>
            <person name="Armbrust E.V."/>
            <person name="Green B.R."/>
            <person name="Van de Peer Y."/>
            <person name="Grigoriev I.V."/>
        </authorList>
    </citation>
    <scope>NUCLEOTIDE SEQUENCE [LARGE SCALE GENOMIC DNA]</scope>
    <source>
        <strain evidence="2 3">CCMP1335</strain>
    </source>
</reference>
<gene>
    <name evidence="2" type="ORF">THAPSDRAFT_23878</name>
</gene>
<feature type="compositionally biased region" description="Low complexity" evidence="1">
    <location>
        <begin position="35"/>
        <end position="65"/>
    </location>
</feature>
<dbReference type="InParanoid" id="B8C7J4"/>
<accession>B8C7J4</accession>
<dbReference type="HOGENOM" id="CLU_365851_0_0_1"/>
<feature type="region of interest" description="Disordered" evidence="1">
    <location>
        <begin position="281"/>
        <end position="448"/>
    </location>
</feature>
<evidence type="ECO:0000313" key="2">
    <source>
        <dbReference type="EMBL" id="EED90991.1"/>
    </source>
</evidence>
<dbReference type="EMBL" id="CM000644">
    <property type="protein sequence ID" value="EED90991.1"/>
    <property type="molecule type" value="Genomic_DNA"/>
</dbReference>
<feature type="compositionally biased region" description="Polar residues" evidence="1">
    <location>
        <begin position="218"/>
        <end position="248"/>
    </location>
</feature>